<protein>
    <recommendedName>
        <fullName evidence="3">SMAX1-like nucleotide binding domain-containing protein</fullName>
    </recommendedName>
</protein>
<name>A0AAV1WCC6_LUPLU</name>
<dbReference type="Pfam" id="PF23569">
    <property type="entry name" value="NBD_SMAX1"/>
    <property type="match status" value="1"/>
</dbReference>
<comment type="caution">
    <text evidence="4">The sequence shown here is derived from an EMBL/GenBank/DDBJ whole genome shotgun (WGS) entry which is preliminary data.</text>
</comment>
<sequence>MREAGFSSTAVKNNIEDSSSLPSSVFQCYNTSGGVFSSPCSPAASDNNTLSFRKNYFLDAYTSEFNNQVHFSPTSKELVYPFPITGATASFNKDDIEVVLDTLLRKKKKNTVIVGDSVSFTEGLVREVMRRFERSEVPDELKSTIFIKFQLAPVSLRYMKRDEVEMKVLELKRKVDSAAAGGGRGCIFYIGDIKWIIEGSFSKEKEGSLDVEFSGYNPVEHLVSEIGKLFCDCGTSNTKVWLMATASYQTYMRCQMKQPPLESLWALQAVPVPSGGLALSLHASSVLDSKMTVPKNPSQMLETKLFNNKEQKDKLNCCEECTYYEKDALFLKTGQKKMLPFWLQSHNMEAKQEDELTKLITKWNRSCHCYHQSQQRQNKANNNYNWNAKIHPYNSSSSISFANDTYSSNLVPCFQHQQSCIEFNFSDTKQATEPVVDSLGGMEEGNDVKTTLALGNGGGSGEPVGDITDRTLQRAHICKLLQENVPWHSETVPSIAEALVDSKSGNRSQITWLLMQGNDSVGKRRMALAVAESVFGSSDKILHLDMLKKETSIAPFYEMLAGALKTNQQLVILIENVDVADAQLKKLLADGFETGKFENLTRTKEKLGQLVFMLSNGDSTSNEEKNQDSVVKLLLQVSQTKPNIETPSLGYKRRAELDLFSKTKIPRIKENEEALLLSEQGSKKKDFSRQSSFNTLDLNLEAVEGDDKTVESVPISSDLTRETILDSLSLNRFLDSIENRFELNTSPAREKEIAELFLSKIKGSFEEVYGKQHVVNCSVDERVIKEIYVGCGSFTNSLFKKWARDIFENSLQTVKFGGKEGIVVRLTWGGKEDTKLDNGFMNSTLPNNIQVNYFMD</sequence>
<gene>
    <name evidence="4" type="ORF">LLUT_LOCUS8054</name>
</gene>
<evidence type="ECO:0000313" key="5">
    <source>
        <dbReference type="Proteomes" id="UP001497480"/>
    </source>
</evidence>
<evidence type="ECO:0000256" key="2">
    <source>
        <dbReference type="ARBA" id="ARBA00022737"/>
    </source>
</evidence>
<dbReference type="AlphaFoldDB" id="A0AAV1WCC6"/>
<dbReference type="PANTHER" id="PTHR43572">
    <property type="entry name" value="CHAPERONE PROTEIN CLPD, CHLOROPLASTIC"/>
    <property type="match status" value="1"/>
</dbReference>
<feature type="domain" description="SMAX1-like nucleotide binding" evidence="3">
    <location>
        <begin position="92"/>
        <end position="285"/>
    </location>
</feature>
<organism evidence="4 5">
    <name type="scientific">Lupinus luteus</name>
    <name type="common">European yellow lupine</name>
    <dbReference type="NCBI Taxonomy" id="3873"/>
    <lineage>
        <taxon>Eukaryota</taxon>
        <taxon>Viridiplantae</taxon>
        <taxon>Streptophyta</taxon>
        <taxon>Embryophyta</taxon>
        <taxon>Tracheophyta</taxon>
        <taxon>Spermatophyta</taxon>
        <taxon>Magnoliopsida</taxon>
        <taxon>eudicotyledons</taxon>
        <taxon>Gunneridae</taxon>
        <taxon>Pentapetalae</taxon>
        <taxon>rosids</taxon>
        <taxon>fabids</taxon>
        <taxon>Fabales</taxon>
        <taxon>Fabaceae</taxon>
        <taxon>Papilionoideae</taxon>
        <taxon>50 kb inversion clade</taxon>
        <taxon>genistoids sensu lato</taxon>
        <taxon>core genistoids</taxon>
        <taxon>Genisteae</taxon>
        <taxon>Lupinus</taxon>
    </lineage>
</organism>
<accession>A0AAV1WCC6</accession>
<dbReference type="PANTHER" id="PTHR43572:SF75">
    <property type="entry name" value="HEAT SHOCK-LIKE PROTEIN"/>
    <property type="match status" value="1"/>
</dbReference>
<keyword evidence="2" id="KW-0677">Repeat</keyword>
<reference evidence="4 5" key="1">
    <citation type="submission" date="2024-03" db="EMBL/GenBank/DDBJ databases">
        <authorList>
            <person name="Martinez-Hernandez J."/>
        </authorList>
    </citation>
    <scope>NUCLEOTIDE SEQUENCE [LARGE SCALE GENOMIC DNA]</scope>
</reference>
<evidence type="ECO:0000313" key="4">
    <source>
        <dbReference type="EMBL" id="CAL0306994.1"/>
    </source>
</evidence>
<comment type="similarity">
    <text evidence="1">Belongs to the ClpA/ClpB family.</text>
</comment>
<keyword evidence="5" id="KW-1185">Reference proteome</keyword>
<dbReference type="EMBL" id="CAXHTB010000005">
    <property type="protein sequence ID" value="CAL0306994.1"/>
    <property type="molecule type" value="Genomic_DNA"/>
</dbReference>
<dbReference type="Proteomes" id="UP001497480">
    <property type="component" value="Unassembled WGS sequence"/>
</dbReference>
<dbReference type="InterPro" id="IPR051650">
    <property type="entry name" value="SL_signaling_regulator"/>
</dbReference>
<dbReference type="Gene3D" id="3.40.50.300">
    <property type="entry name" value="P-loop containing nucleotide triphosphate hydrolases"/>
    <property type="match status" value="2"/>
</dbReference>
<dbReference type="InterPro" id="IPR058680">
    <property type="entry name" value="NBD_SMAX1-like"/>
</dbReference>
<evidence type="ECO:0000259" key="3">
    <source>
        <dbReference type="Pfam" id="PF23569"/>
    </source>
</evidence>
<dbReference type="InterPro" id="IPR027417">
    <property type="entry name" value="P-loop_NTPase"/>
</dbReference>
<proteinExistence type="inferred from homology"/>
<evidence type="ECO:0000256" key="1">
    <source>
        <dbReference type="ARBA" id="ARBA00008675"/>
    </source>
</evidence>